<protein>
    <recommendedName>
        <fullName evidence="9">Glycosyltransferase 61 catalytic domain-containing protein</fullName>
    </recommendedName>
</protein>
<proteinExistence type="predicted"/>
<keyword evidence="2" id="KW-0328">Glycosyltransferase</keyword>
<comment type="caution">
    <text evidence="10">The sequence shown here is derived from an EMBL/GenBank/DDBJ whole genome shotgun (WGS) entry which is preliminary data.</text>
</comment>
<dbReference type="Pfam" id="PF04577">
    <property type="entry name" value="Glyco_transf_61"/>
    <property type="match status" value="1"/>
</dbReference>
<dbReference type="InterPro" id="IPR049625">
    <property type="entry name" value="Glyco_transf_61_cat"/>
</dbReference>
<feature type="domain" description="Glycosyltransferase 61 catalytic" evidence="9">
    <location>
        <begin position="136"/>
        <end position="333"/>
    </location>
</feature>
<keyword evidence="11" id="KW-1185">Reference proteome</keyword>
<gene>
    <name evidence="10" type="ORF">A0J61_05784</name>
</gene>
<dbReference type="InParanoid" id="A0A1C7NAM4"/>
<name>A0A1C7NAM4_9FUNG</name>
<evidence type="ECO:0000256" key="6">
    <source>
        <dbReference type="ARBA" id="ARBA00023136"/>
    </source>
</evidence>
<evidence type="ECO:0000256" key="5">
    <source>
        <dbReference type="ARBA" id="ARBA00022989"/>
    </source>
</evidence>
<dbReference type="InterPro" id="IPR007657">
    <property type="entry name" value="Glycosyltransferase_61"/>
</dbReference>
<evidence type="ECO:0000256" key="7">
    <source>
        <dbReference type="ARBA" id="ARBA00023180"/>
    </source>
</evidence>
<evidence type="ECO:0000256" key="1">
    <source>
        <dbReference type="ARBA" id="ARBA00004167"/>
    </source>
</evidence>
<evidence type="ECO:0000313" key="10">
    <source>
        <dbReference type="EMBL" id="OBZ86163.1"/>
    </source>
</evidence>
<keyword evidence="6 8" id="KW-0472">Membrane</keyword>
<evidence type="ECO:0000256" key="3">
    <source>
        <dbReference type="ARBA" id="ARBA00022679"/>
    </source>
</evidence>
<reference evidence="10 11" key="1">
    <citation type="submission" date="2016-03" db="EMBL/GenBank/DDBJ databases">
        <title>Choanephora cucurbitarum.</title>
        <authorList>
            <person name="Min B."/>
            <person name="Park H."/>
            <person name="Park J.-H."/>
            <person name="Shin H.-D."/>
            <person name="Choi I.-G."/>
        </authorList>
    </citation>
    <scope>NUCLEOTIDE SEQUENCE [LARGE SCALE GENOMIC DNA]</scope>
    <source>
        <strain evidence="10 11">KUS-F28377</strain>
    </source>
</reference>
<keyword evidence="7" id="KW-0325">Glycoprotein</keyword>
<dbReference type="PANTHER" id="PTHR20961">
    <property type="entry name" value="GLYCOSYLTRANSFERASE"/>
    <property type="match status" value="1"/>
</dbReference>
<sequence length="480" mass="54631">MIQLAKIKRRLHYIILAGVGVCFLYYLWLFSKGEPIHESTWTCRGTGRQQICEFNNLCVDRYRGPFIVSDKEPPRVNVVNADEAGDIWFQPTRMTPHRLLRARHIPETLFVYGLYAPYHFSHMLYNGLMPLYSTIQSYGASNQVWTMRVGTYQNKHTPISIISSPALEEGHDIVLEGADVLTDQQALPPHQTVCFSKAIVGSGNRCSHAYCENQIPAAHYASFKQVVLDQTAAPNNPCAASQIVYKEAGQYRVGILNRKRSRHITNMPDLIARLTSMTQEQDGIDFSVVSIDFESGCDLINTAHTTKDLDVLIAPYGNGLGAGLFMKDDAVVIAIMSRYWNDGWFKFPMTAVGRRVFNFECTNEICKEYEPKLAQQVLDIYGVQLNTTEMNEFLTTSNPEPLLNERIPGRAWYPFLQYYKDVARRVDTDRFIPFLKDIMHNKPSANISYPDSCRKPNVCCDLDCNEALERNVFSETSAWK</sequence>
<evidence type="ECO:0000256" key="8">
    <source>
        <dbReference type="SAM" id="Phobius"/>
    </source>
</evidence>
<dbReference type="OrthoDB" id="529273at2759"/>
<comment type="subcellular location">
    <subcellularLocation>
        <location evidence="1">Membrane</location>
        <topology evidence="1">Single-pass membrane protein</topology>
    </subcellularLocation>
</comment>
<dbReference type="Proteomes" id="UP000093000">
    <property type="component" value="Unassembled WGS sequence"/>
</dbReference>
<evidence type="ECO:0000259" key="9">
    <source>
        <dbReference type="Pfam" id="PF04577"/>
    </source>
</evidence>
<accession>A0A1C7NAM4</accession>
<dbReference type="STRING" id="101091.A0A1C7NAM4"/>
<feature type="transmembrane region" description="Helical" evidence="8">
    <location>
        <begin position="12"/>
        <end position="30"/>
    </location>
</feature>
<dbReference type="AlphaFoldDB" id="A0A1C7NAM4"/>
<evidence type="ECO:0000256" key="2">
    <source>
        <dbReference type="ARBA" id="ARBA00022676"/>
    </source>
</evidence>
<keyword evidence="5 8" id="KW-1133">Transmembrane helix</keyword>
<keyword evidence="3" id="KW-0808">Transferase</keyword>
<organism evidence="10 11">
    <name type="scientific">Choanephora cucurbitarum</name>
    <dbReference type="NCBI Taxonomy" id="101091"/>
    <lineage>
        <taxon>Eukaryota</taxon>
        <taxon>Fungi</taxon>
        <taxon>Fungi incertae sedis</taxon>
        <taxon>Mucoromycota</taxon>
        <taxon>Mucoromycotina</taxon>
        <taxon>Mucoromycetes</taxon>
        <taxon>Mucorales</taxon>
        <taxon>Mucorineae</taxon>
        <taxon>Choanephoraceae</taxon>
        <taxon>Choanephoroideae</taxon>
        <taxon>Choanephora</taxon>
    </lineage>
</organism>
<evidence type="ECO:0000313" key="11">
    <source>
        <dbReference type="Proteomes" id="UP000093000"/>
    </source>
</evidence>
<evidence type="ECO:0000256" key="4">
    <source>
        <dbReference type="ARBA" id="ARBA00022692"/>
    </source>
</evidence>
<dbReference type="EMBL" id="LUGH01000323">
    <property type="protein sequence ID" value="OBZ86163.1"/>
    <property type="molecule type" value="Genomic_DNA"/>
</dbReference>
<dbReference type="GO" id="GO:0016020">
    <property type="term" value="C:membrane"/>
    <property type="evidence" value="ECO:0007669"/>
    <property type="project" value="UniProtKB-SubCell"/>
</dbReference>
<keyword evidence="4 8" id="KW-0812">Transmembrane</keyword>
<dbReference type="GO" id="GO:0016757">
    <property type="term" value="F:glycosyltransferase activity"/>
    <property type="evidence" value="ECO:0007669"/>
    <property type="project" value="UniProtKB-KW"/>
</dbReference>
<dbReference type="PANTHER" id="PTHR20961:SF38">
    <property type="entry name" value="PROTEIN O-LINKED-MANNOSE BETA-1,4-N-ACETYLGLUCOSAMINYLTRANSFERASE 2"/>
    <property type="match status" value="1"/>
</dbReference>